<dbReference type="RefSeq" id="WP_138564179.1">
    <property type="nucleotide sequence ID" value="NZ_CP040602.1"/>
</dbReference>
<dbReference type="GO" id="GO:0015483">
    <property type="term" value="F:long-chain fatty acid transporting porin activity"/>
    <property type="evidence" value="ECO:0007669"/>
    <property type="project" value="TreeGrafter"/>
</dbReference>
<dbReference type="EMBL" id="CP040602">
    <property type="protein sequence ID" value="QCU89630.1"/>
    <property type="molecule type" value="Genomic_DNA"/>
</dbReference>
<dbReference type="Pfam" id="PF03349">
    <property type="entry name" value="Toluene_X"/>
    <property type="match status" value="1"/>
</dbReference>
<comment type="subcellular location">
    <subcellularLocation>
        <location evidence="1">Cell outer membrane</location>
        <topology evidence="1">Multi-pass membrane protein</topology>
    </subcellularLocation>
</comment>
<feature type="signal peptide" evidence="8">
    <location>
        <begin position="1"/>
        <end position="21"/>
    </location>
</feature>
<proteinExistence type="inferred from homology"/>
<evidence type="ECO:0000256" key="2">
    <source>
        <dbReference type="ARBA" id="ARBA00008163"/>
    </source>
</evidence>
<keyword evidence="4" id="KW-0812">Transmembrane</keyword>
<evidence type="ECO:0000256" key="8">
    <source>
        <dbReference type="SAM" id="SignalP"/>
    </source>
</evidence>
<dbReference type="Gene3D" id="2.40.160.60">
    <property type="entry name" value="Outer membrane protein transport protein (OMPP1/FadL/TodX)"/>
    <property type="match status" value="1"/>
</dbReference>
<reference evidence="9 10" key="1">
    <citation type="submission" date="2019-05" db="EMBL/GenBank/DDBJ databases">
        <title>Thiomicrorhabdus sediminis sp. nov, a novel sulfur-oxidizing bacterium isolated from coastal sediment.</title>
        <authorList>
            <person name="Liu X."/>
        </authorList>
    </citation>
    <scope>NUCLEOTIDE SEQUENCE [LARGE SCALE GENOMIC DNA]</scope>
    <source>
        <strain evidence="9 10">G1</strain>
    </source>
</reference>
<protein>
    <submittedName>
        <fullName evidence="9">Transporter</fullName>
    </submittedName>
</protein>
<dbReference type="GO" id="GO:0009279">
    <property type="term" value="C:cell outer membrane"/>
    <property type="evidence" value="ECO:0007669"/>
    <property type="project" value="UniProtKB-SubCell"/>
</dbReference>
<feature type="chain" id="PRO_5021002399" evidence="8">
    <location>
        <begin position="22"/>
        <end position="420"/>
    </location>
</feature>
<dbReference type="KEGG" id="thig:FE785_02755"/>
<comment type="similarity">
    <text evidence="2">Belongs to the OmpP1/FadL family.</text>
</comment>
<keyword evidence="10" id="KW-1185">Reference proteome</keyword>
<dbReference type="AlphaFoldDB" id="A0A4P9K5A6"/>
<evidence type="ECO:0000313" key="10">
    <source>
        <dbReference type="Proteomes" id="UP000304864"/>
    </source>
</evidence>
<evidence type="ECO:0000256" key="5">
    <source>
        <dbReference type="ARBA" id="ARBA00022729"/>
    </source>
</evidence>
<dbReference type="InterPro" id="IPR005017">
    <property type="entry name" value="OMPP1/FadL/TodX"/>
</dbReference>
<name>A0A4P9K5A6_9GAMM</name>
<organism evidence="9 10">
    <name type="scientific">Thiomicrorhabdus sediminis</name>
    <dbReference type="NCBI Taxonomy" id="2580412"/>
    <lineage>
        <taxon>Bacteria</taxon>
        <taxon>Pseudomonadati</taxon>
        <taxon>Pseudomonadota</taxon>
        <taxon>Gammaproteobacteria</taxon>
        <taxon>Thiotrichales</taxon>
        <taxon>Piscirickettsiaceae</taxon>
        <taxon>Thiomicrorhabdus</taxon>
    </lineage>
</organism>
<dbReference type="SUPFAM" id="SSF56935">
    <property type="entry name" value="Porins"/>
    <property type="match status" value="1"/>
</dbReference>
<evidence type="ECO:0000256" key="6">
    <source>
        <dbReference type="ARBA" id="ARBA00023136"/>
    </source>
</evidence>
<dbReference type="PANTHER" id="PTHR35093:SF8">
    <property type="entry name" value="OUTER MEMBRANE PROTEIN NMB0088-RELATED"/>
    <property type="match status" value="1"/>
</dbReference>
<keyword evidence="6" id="KW-0472">Membrane</keyword>
<dbReference type="PANTHER" id="PTHR35093">
    <property type="entry name" value="OUTER MEMBRANE PROTEIN NMB0088-RELATED"/>
    <property type="match status" value="1"/>
</dbReference>
<evidence type="ECO:0000256" key="3">
    <source>
        <dbReference type="ARBA" id="ARBA00022452"/>
    </source>
</evidence>
<evidence type="ECO:0000256" key="1">
    <source>
        <dbReference type="ARBA" id="ARBA00004571"/>
    </source>
</evidence>
<dbReference type="Proteomes" id="UP000304864">
    <property type="component" value="Chromosome"/>
</dbReference>
<accession>A0A4P9K5A6</accession>
<evidence type="ECO:0000313" key="9">
    <source>
        <dbReference type="EMBL" id="QCU89630.1"/>
    </source>
</evidence>
<keyword evidence="7" id="KW-0998">Cell outer membrane</keyword>
<keyword evidence="5 8" id="KW-0732">Signal</keyword>
<gene>
    <name evidence="9" type="ORF">FE785_02755</name>
</gene>
<evidence type="ECO:0000256" key="7">
    <source>
        <dbReference type="ARBA" id="ARBA00023237"/>
    </source>
</evidence>
<keyword evidence="3" id="KW-1134">Transmembrane beta strand</keyword>
<evidence type="ECO:0000256" key="4">
    <source>
        <dbReference type="ARBA" id="ARBA00022692"/>
    </source>
</evidence>
<dbReference type="OrthoDB" id="19849at2"/>
<sequence>MKLKVLTAALVMGLATQAVQASGFALIEQSASAQGLSYAGAAANAEDTSVMWFNPAGLTEIESQQAILGGHVIAPKMAFENKNSSNGAAAIGANDNGATIGFIPNLYWKTSFDDIDFGLGINVPFGQHISYDEDWVGRYHATETDLKTLNINPAIAKRVNDKLSVGFGLNAQYVDITMEQKINQSAISVLLPDGNAKVTGSNWAFGYNLGLSYQASVQTSLALAYRSQITHDVNGKVRYRDLHAAVAATNYDAAATASVTLPATLTAALDHQLDNKTQILASATWTGWKAYDELVVDFANGADDSESNQNFKDSMRYALGMGYQMNGTTKLRAGIAYDESPVPNAASRSPRTPDIDRIWLSVGVGYKLADDMNLDLGYTHIFADKAAVNYAQTTALGTNTLNGEYDLAVDIFSAQLVWNY</sequence>